<protein>
    <submittedName>
        <fullName evidence="2">ABC-2 type transport system permease protein</fullName>
    </submittedName>
</protein>
<dbReference type="AlphaFoldDB" id="A0A853BIS0"/>
<dbReference type="PANTHER" id="PTHR36833">
    <property type="entry name" value="SLR0610 PROTEIN-RELATED"/>
    <property type="match status" value="1"/>
</dbReference>
<dbReference type="Pfam" id="PF06182">
    <property type="entry name" value="ABC2_membrane_6"/>
    <property type="match status" value="1"/>
</dbReference>
<proteinExistence type="predicted"/>
<name>A0A853BIS0_9ACTN</name>
<keyword evidence="1" id="KW-0812">Transmembrane</keyword>
<feature type="transmembrane region" description="Helical" evidence="1">
    <location>
        <begin position="149"/>
        <end position="173"/>
    </location>
</feature>
<accession>A0A853BIS0</accession>
<keyword evidence="1" id="KW-1133">Transmembrane helix</keyword>
<evidence type="ECO:0000256" key="1">
    <source>
        <dbReference type="SAM" id="Phobius"/>
    </source>
</evidence>
<dbReference type="Proteomes" id="UP000575985">
    <property type="component" value="Unassembled WGS sequence"/>
</dbReference>
<feature type="transmembrane region" description="Helical" evidence="1">
    <location>
        <begin position="29"/>
        <end position="50"/>
    </location>
</feature>
<dbReference type="EMBL" id="JACCFO010000001">
    <property type="protein sequence ID" value="NYI94614.1"/>
    <property type="molecule type" value="Genomic_DNA"/>
</dbReference>
<gene>
    <name evidence="2" type="ORF">HNR12_000891</name>
</gene>
<evidence type="ECO:0000313" key="2">
    <source>
        <dbReference type="EMBL" id="NYI94614.1"/>
    </source>
</evidence>
<dbReference type="PANTHER" id="PTHR36833:SF1">
    <property type="entry name" value="INTEGRAL MEMBRANE TRANSPORT PROTEIN"/>
    <property type="match status" value="1"/>
</dbReference>
<organism evidence="2 3">
    <name type="scientific">Streptomonospora nanhaiensis</name>
    <dbReference type="NCBI Taxonomy" id="1323731"/>
    <lineage>
        <taxon>Bacteria</taxon>
        <taxon>Bacillati</taxon>
        <taxon>Actinomycetota</taxon>
        <taxon>Actinomycetes</taxon>
        <taxon>Streptosporangiales</taxon>
        <taxon>Nocardiopsidaceae</taxon>
        <taxon>Streptomonospora</taxon>
    </lineage>
</organism>
<feature type="transmembrane region" description="Helical" evidence="1">
    <location>
        <begin position="234"/>
        <end position="254"/>
    </location>
</feature>
<feature type="transmembrane region" description="Helical" evidence="1">
    <location>
        <begin position="62"/>
        <end position="82"/>
    </location>
</feature>
<comment type="caution">
    <text evidence="2">The sequence shown here is derived from an EMBL/GenBank/DDBJ whole genome shotgun (WGS) entry which is preliminary data.</text>
</comment>
<keyword evidence="3" id="KW-1185">Reference proteome</keyword>
<dbReference type="InterPro" id="IPR010390">
    <property type="entry name" value="ABC-2_transporter-like"/>
</dbReference>
<keyword evidence="1" id="KW-0472">Membrane</keyword>
<dbReference type="RefSeq" id="WP_308251346.1">
    <property type="nucleotide sequence ID" value="NZ_JACCFO010000001.1"/>
</dbReference>
<evidence type="ECO:0000313" key="3">
    <source>
        <dbReference type="Proteomes" id="UP000575985"/>
    </source>
</evidence>
<feature type="transmembrane region" description="Helical" evidence="1">
    <location>
        <begin position="204"/>
        <end position="222"/>
    </location>
</feature>
<sequence length="266" mass="28202">MSAVVTYVRLAWAWTRALAQYPASLAMLTAAQAVATVGELAALVFLFGHAGRLGGFGLHEALLVYGLAGLAFTLADLLMGSVERLGEHIRTGAFDVMLVRPVPALLQMAVEEFSPRRLGKVVPCAAALGWALAALPAEWTPLRVAAVPVLVASGTVICCSVWVIGACLQFVALDAREAANSVTYGGQAMAQYPLAVYGREVARAATYVVPLAFVSWQPALYLLERPDPLGMPEWLRFAPPAVAVLLALAAAAVWRAGLRRYRSTGS</sequence>
<reference evidence="2 3" key="1">
    <citation type="submission" date="2020-07" db="EMBL/GenBank/DDBJ databases">
        <title>Sequencing the genomes of 1000 actinobacteria strains.</title>
        <authorList>
            <person name="Klenk H.-P."/>
        </authorList>
    </citation>
    <scope>NUCLEOTIDE SEQUENCE [LARGE SCALE GENOMIC DNA]</scope>
    <source>
        <strain evidence="2 3">DSM 45927</strain>
    </source>
</reference>